<dbReference type="Proteomes" id="UP000255233">
    <property type="component" value="Unassembled WGS sequence"/>
</dbReference>
<dbReference type="InterPro" id="IPR036249">
    <property type="entry name" value="Thioredoxin-like_sf"/>
</dbReference>
<dbReference type="InterPro" id="IPR012336">
    <property type="entry name" value="Thioredoxin-like_fold"/>
</dbReference>
<dbReference type="RefSeq" id="WP_027290597.1">
    <property type="nucleotide sequence ID" value="NZ_UGVL01000001.1"/>
</dbReference>
<evidence type="ECO:0000256" key="2">
    <source>
        <dbReference type="ARBA" id="ARBA00022748"/>
    </source>
</evidence>
<dbReference type="Pfam" id="PF13905">
    <property type="entry name" value="Thioredoxin_8"/>
    <property type="match status" value="1"/>
</dbReference>
<protein>
    <submittedName>
        <fullName evidence="7">Thiol-disulfide oxidoreductase</fullName>
    </submittedName>
</protein>
<keyword evidence="8" id="KW-1185">Reference proteome</keyword>
<dbReference type="AlphaFoldDB" id="A0A379MS08"/>
<organism evidence="7 8">
    <name type="scientific">Rikenella microfusus</name>
    <dbReference type="NCBI Taxonomy" id="28139"/>
    <lineage>
        <taxon>Bacteria</taxon>
        <taxon>Pseudomonadati</taxon>
        <taxon>Bacteroidota</taxon>
        <taxon>Bacteroidia</taxon>
        <taxon>Bacteroidales</taxon>
        <taxon>Rikenellaceae</taxon>
        <taxon>Rikenella</taxon>
    </lineage>
</organism>
<dbReference type="PANTHER" id="PTHR42852:SF6">
    <property type="entry name" value="THIOL:DISULFIDE INTERCHANGE PROTEIN DSBE"/>
    <property type="match status" value="1"/>
</dbReference>
<feature type="domain" description="Thioredoxin" evidence="6">
    <location>
        <begin position="500"/>
        <end position="656"/>
    </location>
</feature>
<dbReference type="CDD" id="cd02966">
    <property type="entry name" value="TlpA_like_family"/>
    <property type="match status" value="1"/>
</dbReference>
<gene>
    <name evidence="7" type="ORF">NCTC11190_00619</name>
</gene>
<proteinExistence type="predicted"/>
<evidence type="ECO:0000313" key="7">
    <source>
        <dbReference type="EMBL" id="SUE33412.1"/>
    </source>
</evidence>
<dbReference type="PROSITE" id="PS51352">
    <property type="entry name" value="THIOREDOXIN_2"/>
    <property type="match status" value="1"/>
</dbReference>
<keyword evidence="5" id="KW-0732">Signal</keyword>
<dbReference type="GO" id="GO:0017004">
    <property type="term" value="P:cytochrome complex assembly"/>
    <property type="evidence" value="ECO:0007669"/>
    <property type="project" value="UniProtKB-KW"/>
</dbReference>
<evidence type="ECO:0000259" key="6">
    <source>
        <dbReference type="PROSITE" id="PS51352"/>
    </source>
</evidence>
<dbReference type="PANTHER" id="PTHR42852">
    <property type="entry name" value="THIOL:DISULFIDE INTERCHANGE PROTEIN DSBE"/>
    <property type="match status" value="1"/>
</dbReference>
<dbReference type="OrthoDB" id="1120316at2"/>
<evidence type="ECO:0000313" key="8">
    <source>
        <dbReference type="Proteomes" id="UP000255233"/>
    </source>
</evidence>
<dbReference type="EMBL" id="UGVL01000001">
    <property type="protein sequence ID" value="SUE33412.1"/>
    <property type="molecule type" value="Genomic_DNA"/>
</dbReference>
<keyword evidence="4" id="KW-0676">Redox-active center</keyword>
<dbReference type="InterPro" id="IPR050553">
    <property type="entry name" value="Thioredoxin_ResA/DsbE_sf"/>
</dbReference>
<dbReference type="STRING" id="880526.GCA_000427365_00827"/>
<keyword evidence="3" id="KW-1015">Disulfide bond</keyword>
<keyword evidence="2" id="KW-0201">Cytochrome c-type biogenesis</keyword>
<feature type="chain" id="PRO_5016830349" evidence="5">
    <location>
        <begin position="20"/>
        <end position="659"/>
    </location>
</feature>
<comment type="subcellular location">
    <subcellularLocation>
        <location evidence="1">Cell envelope</location>
    </subcellularLocation>
</comment>
<dbReference type="SUPFAM" id="SSF52833">
    <property type="entry name" value="Thioredoxin-like"/>
    <property type="match status" value="1"/>
</dbReference>
<dbReference type="GO" id="GO:0030313">
    <property type="term" value="C:cell envelope"/>
    <property type="evidence" value="ECO:0007669"/>
    <property type="project" value="UniProtKB-SubCell"/>
</dbReference>
<sequence>MKHITLGCLAAILSLAVRGADAPQQCPETLQGNWNSVDGSQQWVYGLHPTLAVWQNTFWDYAGITTEGAVTAIRLRERGGDRTATLYARWNRKDSTAMIGTSPKNLVPYSRTQIADPSYRIPADEDPGYPSGDSILRDEIAVVRGYLNGYSSETMARTIKIYGFNTVTGQELPAVGDIAADGAFEMTVELGHPVTTQISLAGTFYDNLYLEPGDTLTLYYDIPDQRQSAAGQLSRYMGRNGYVNRELNALRRLYLPFGREEQLFLMQTTPDSIRAWIGERTARDSAATEKYIAENGISRKGAFLARWTPYVMNFERLGLYAMYRAQKDPVDTTFYDFYRRLPLDDPRLLGIDSYRYLINRLEFCPLYWKSAPEPLDFGTLVREGFPIEAGDLPRIDSLERRLYVVPGDSAATAQAYERAWEPLYEKYRTLFDARDMVQQGKQVYESGEAYWGRPMPFLNDLIAARRLHGTLQRTDRNIPNRWLAMILREFSSSYAIATLLDANDALRPTPVAAAAGPYVPADRAEKLLDSLLREHRGRAVCVDFWSTGCGPCRQGMMESWRLKEKLKGQPVDFVYITSTDQSPEKIAADFIEKNKITGRQIRLTPDEWNILAAKYRINGIPHYMVVGPDGRVLDPHFMGYYDKAKAVSTLLKAAGADDE</sequence>
<name>A0A379MS08_9BACT</name>
<accession>A0A379MS08</accession>
<feature type="signal peptide" evidence="5">
    <location>
        <begin position="1"/>
        <end position="19"/>
    </location>
</feature>
<evidence type="ECO:0000256" key="5">
    <source>
        <dbReference type="SAM" id="SignalP"/>
    </source>
</evidence>
<evidence type="ECO:0000256" key="1">
    <source>
        <dbReference type="ARBA" id="ARBA00004196"/>
    </source>
</evidence>
<evidence type="ECO:0000256" key="4">
    <source>
        <dbReference type="ARBA" id="ARBA00023284"/>
    </source>
</evidence>
<dbReference type="Gene3D" id="3.40.30.10">
    <property type="entry name" value="Glutaredoxin"/>
    <property type="match status" value="1"/>
</dbReference>
<dbReference type="InterPro" id="IPR013766">
    <property type="entry name" value="Thioredoxin_domain"/>
</dbReference>
<reference evidence="7 8" key="1">
    <citation type="submission" date="2018-06" db="EMBL/GenBank/DDBJ databases">
        <authorList>
            <consortium name="Pathogen Informatics"/>
            <person name="Doyle S."/>
        </authorList>
    </citation>
    <scope>NUCLEOTIDE SEQUENCE [LARGE SCALE GENOMIC DNA]</scope>
    <source>
        <strain evidence="7 8">NCTC11190</strain>
    </source>
</reference>
<evidence type="ECO:0000256" key="3">
    <source>
        <dbReference type="ARBA" id="ARBA00023157"/>
    </source>
</evidence>